<dbReference type="Ensembl" id="ENST00000497827.1">
    <property type="protein sequence ID" value="ENSP00000433620.1"/>
    <property type="gene ID" value="ENSG00000040487.14"/>
</dbReference>
<reference evidence="7 8" key="3">
    <citation type="journal article" date="2006" name="Nature">
        <title>The DNA sequence and biological annotation of human chromosome 1.</title>
        <authorList>
            <person name="Gregory S.G."/>
            <person name="Barlow K.F."/>
            <person name="McLay K.E."/>
            <person name="Kaul R."/>
            <person name="Swarbreck D."/>
            <person name="Dunham A."/>
            <person name="Scott C.E."/>
            <person name="Howe K.L."/>
            <person name="Woodfine K."/>
            <person name="Spencer C.C."/>
            <person name="Jones M.C."/>
            <person name="Gillson C."/>
            <person name="Searle S."/>
            <person name="Zhou Y."/>
            <person name="Kokocinski F."/>
            <person name="McDonald L."/>
            <person name="Evans R."/>
            <person name="Phillips K."/>
            <person name="Atkinson A."/>
            <person name="Cooper R."/>
            <person name="Jones C."/>
            <person name="Hall R.E."/>
            <person name="Andrews T.D."/>
            <person name="Lloyd C."/>
            <person name="Ainscough R."/>
            <person name="Almeida J.P."/>
            <person name="Ambrose K.D."/>
            <person name="Anderson F."/>
            <person name="Andrew R.W."/>
            <person name="Ashwell R.I."/>
            <person name="Aubin K."/>
            <person name="Babbage A.K."/>
            <person name="Bagguley C.L."/>
            <person name="Bailey J."/>
            <person name="Beasley H."/>
            <person name="Bethel G."/>
            <person name="Bird C.P."/>
            <person name="Bray-Allen S."/>
            <person name="Brown J.Y."/>
            <person name="Brown A.J."/>
            <person name="Buckley D."/>
            <person name="Burton J."/>
            <person name="Bye J."/>
            <person name="Carder C."/>
            <person name="Chapman J.C."/>
            <person name="Clark S.Y."/>
            <person name="Clarke G."/>
            <person name="Clee C."/>
            <person name="Cobley V."/>
            <person name="Collier R.E."/>
            <person name="Corby N."/>
            <person name="Coville G.J."/>
            <person name="Davies J."/>
            <person name="Deadman R."/>
            <person name="Dunn M."/>
            <person name="Earthrowl M."/>
            <person name="Ellington A.G."/>
            <person name="Errington H."/>
            <person name="Frankish A."/>
            <person name="Frankland J."/>
            <person name="French L."/>
            <person name="Garner P."/>
            <person name="Garnett J."/>
            <person name="Gay L."/>
            <person name="Ghori M.R."/>
            <person name="Gibson R."/>
            <person name="Gilby L.M."/>
            <person name="Gillett W."/>
            <person name="Glithero R.J."/>
            <person name="Grafham D.V."/>
            <person name="Griffiths C."/>
            <person name="Griffiths-Jones S."/>
            <person name="Grocock R."/>
            <person name="Hammond S."/>
            <person name="Harrison E.S."/>
            <person name="Hart E."/>
            <person name="Haugen E."/>
            <person name="Heath P.D."/>
            <person name="Holmes S."/>
            <person name="Holt K."/>
            <person name="Howden P.J."/>
            <person name="Hunt A.R."/>
            <person name="Hunt S.E."/>
            <person name="Hunter G."/>
            <person name="Isherwood J."/>
            <person name="James R."/>
            <person name="Johnson C."/>
            <person name="Johnson D."/>
            <person name="Joy A."/>
            <person name="Kay M."/>
            <person name="Kershaw J.K."/>
            <person name="Kibukawa M."/>
            <person name="Kimberley A.M."/>
            <person name="King A."/>
            <person name="Knights A.J."/>
            <person name="Lad H."/>
            <person name="Laird G."/>
            <person name="Lawlor S."/>
            <person name="Leongamornlert D.A."/>
            <person name="Lloyd D.M."/>
            <person name="Loveland J."/>
            <person name="Lovell J."/>
            <person name="Lush M.J."/>
            <person name="Lyne R."/>
            <person name="Martin S."/>
            <person name="Mashreghi-Mohammadi M."/>
            <person name="Matthews L."/>
            <person name="Matthews N.S."/>
            <person name="McLaren S."/>
            <person name="Milne S."/>
            <person name="Mistry S."/>
            <person name="Moore M.J."/>
            <person name="Nickerson T."/>
            <person name="O'Dell C.N."/>
            <person name="Oliver K."/>
            <person name="Palmeiri A."/>
            <person name="Palmer S.A."/>
            <person name="Parker A."/>
            <person name="Patel D."/>
            <person name="Pearce A.V."/>
            <person name="Peck A.I."/>
            <person name="Pelan S."/>
            <person name="Phelps K."/>
            <person name="Phillimore B.J."/>
            <person name="Plumb R."/>
            <person name="Rajan J."/>
            <person name="Raymond C."/>
            <person name="Rouse G."/>
            <person name="Saenphimmachak C."/>
            <person name="Sehra H.K."/>
            <person name="Sheridan E."/>
            <person name="Shownkeen R."/>
            <person name="Sims S."/>
            <person name="Skuce C.D."/>
            <person name="Smith M."/>
            <person name="Steward C."/>
            <person name="Subramanian S."/>
            <person name="Sycamore N."/>
            <person name="Tracey A."/>
            <person name="Tromans A."/>
            <person name="Van Helmond Z."/>
            <person name="Wall M."/>
            <person name="Wallis J.M."/>
            <person name="White S."/>
            <person name="Whitehead S.L."/>
            <person name="Wilkinson J.E."/>
            <person name="Willey D.L."/>
            <person name="Williams H."/>
            <person name="Wilming L."/>
            <person name="Wray P.W."/>
            <person name="Wu Z."/>
            <person name="Coulson A."/>
            <person name="Vaudin M."/>
            <person name="Sulston J.E."/>
            <person name="Durbin R."/>
            <person name="Hubbard T."/>
            <person name="Wooster R."/>
            <person name="Dunham I."/>
            <person name="Carter N.P."/>
            <person name="McVean G."/>
            <person name="Ross M.T."/>
            <person name="Harrow J."/>
            <person name="Olson M.V."/>
            <person name="Beck S."/>
            <person name="Rogers J."/>
            <person name="Bentley D.R."/>
            <person name="Banerjee R."/>
            <person name="Bryant S.P."/>
            <person name="Burford D.C."/>
            <person name="Burrill W.D."/>
            <person name="Clegg S.M."/>
            <person name="Dhami P."/>
            <person name="Dovey O."/>
            <person name="Faulkner L.M."/>
            <person name="Gribble S.M."/>
            <person name="Langford C.F."/>
            <person name="Pandian R.D."/>
            <person name="Porter K.M."/>
            <person name="Prigmore E."/>
        </authorList>
    </citation>
    <scope>NUCLEOTIDE SEQUENCE [LARGE SCALE GENOMIC DNA]</scope>
</reference>
<proteinExistence type="inferred from homology"/>
<dbReference type="Ensembl" id="ENST00000497827.1">
    <property type="protein sequence ID" value="ENSP00000433620.1"/>
    <property type="gene ID" value="ENSG00000040487.13"/>
</dbReference>
<evidence type="ECO:0000313" key="8">
    <source>
        <dbReference type="Proteomes" id="UP000005640"/>
    </source>
</evidence>
<comment type="subcellular location">
    <subcellularLocation>
        <location evidence="1">Membrane</location>
        <topology evidence="1">Multi-pass membrane protein</topology>
    </subcellularLocation>
</comment>
<evidence type="ECO:0000256" key="4">
    <source>
        <dbReference type="ARBA" id="ARBA00023136"/>
    </source>
</evidence>
<keyword evidence="8" id="KW-1185">Reference proteome</keyword>
<name>E9PJZ6_HUMAN</name>
<keyword evidence="4 6" id="KW-0472">Membrane</keyword>
<evidence type="ECO:0000256" key="1">
    <source>
        <dbReference type="ARBA" id="ARBA00004141"/>
    </source>
</evidence>
<dbReference type="Gene3D" id="1.20.1280.290">
    <property type="match status" value="1"/>
</dbReference>
<evidence type="ECO:0000256" key="6">
    <source>
        <dbReference type="SAM" id="Phobius"/>
    </source>
</evidence>
<dbReference type="Bgee" id="ENSG00000040487">
    <property type="expression patterns" value="Expressed in right hemisphere of cerebellum and 109 other cell types or tissues"/>
</dbReference>
<feature type="transmembrane region" description="Helical" evidence="6">
    <location>
        <begin position="70"/>
        <end position="92"/>
    </location>
</feature>
<dbReference type="SMART" id="SM00679">
    <property type="entry name" value="CTNS"/>
    <property type="match status" value="1"/>
</dbReference>
<reference evidence="7" key="4">
    <citation type="submission" date="2025-08" db="UniProtKB">
        <authorList>
            <consortium name="Ensembl"/>
        </authorList>
    </citation>
    <scope>IDENTIFICATION</scope>
</reference>
<dbReference type="OrthoDB" id="8048523at2759"/>
<evidence type="ECO:0000256" key="3">
    <source>
        <dbReference type="ARBA" id="ARBA00022989"/>
    </source>
</evidence>
<dbReference type="Proteomes" id="UP000005640">
    <property type="component" value="Chromosome 1"/>
</dbReference>
<evidence type="ECO:0000313" key="7">
    <source>
        <dbReference type="Ensembl" id="ENSP00000433620.1"/>
    </source>
</evidence>
<dbReference type="HOGENOM" id="CLU_2305077_0_0_1"/>
<dbReference type="AlphaFoldDB" id="E9PJZ6"/>
<dbReference type="EMBL" id="AL035413">
    <property type="status" value="NOT_ANNOTATED_CDS"/>
    <property type="molecule type" value="Genomic_DNA"/>
</dbReference>
<reference evidence="7 8" key="1">
    <citation type="journal article" date="2001" name="Nature">
        <title>Initial sequencing and analysis of the human genome.</title>
        <authorList>
            <consortium name="International Human Genome Sequencing Consortium"/>
            <person name="Lander E.S."/>
            <person name="Linton L.M."/>
            <person name="Birren B."/>
            <person name="Nusbaum C."/>
            <person name="Zody M.C."/>
            <person name="Baldwin J."/>
            <person name="Devon K."/>
            <person name="Dewar K."/>
            <person name="Doyle M."/>
            <person name="FitzHugh W."/>
            <person name="Funke R."/>
            <person name="Gage D."/>
            <person name="Harris K."/>
            <person name="Heaford A."/>
            <person name="Howland J."/>
            <person name="Kann L."/>
            <person name="Lehoczky J."/>
            <person name="LeVine R."/>
            <person name="McEwan P."/>
            <person name="McKernan K."/>
            <person name="Meldrim J."/>
            <person name="Mesirov J.P."/>
            <person name="Miranda C."/>
            <person name="Morris W."/>
            <person name="Naylor J."/>
            <person name="Raymond C."/>
            <person name="Rosetti M."/>
            <person name="Santos R."/>
            <person name="Sheridan A."/>
            <person name="Sougnez C."/>
            <person name="Stange-Thomann N."/>
            <person name="Stojanovic N."/>
            <person name="Subramanian A."/>
            <person name="Wyman D."/>
            <person name="Rogers J."/>
            <person name="Sulston J."/>
            <person name="Ainscough R."/>
            <person name="Beck S."/>
            <person name="Bentley D."/>
            <person name="Burton J."/>
            <person name="Clee C."/>
            <person name="Carter N."/>
            <person name="Coulson A."/>
            <person name="Deadman R."/>
            <person name="Deloukas P."/>
            <person name="Dunham A."/>
            <person name="Dunham I."/>
            <person name="Durbin R."/>
            <person name="French L."/>
            <person name="Grafham D."/>
            <person name="Gregory S."/>
            <person name="Hubbard T."/>
            <person name="Humphray S."/>
            <person name="Hunt A."/>
            <person name="Jones M."/>
            <person name="Lloyd C."/>
            <person name="McMurray A."/>
            <person name="Matthews L."/>
            <person name="Mercer S."/>
            <person name="Milne S."/>
            <person name="Mullikin J.C."/>
            <person name="Mungall A."/>
            <person name="Plumb R."/>
            <person name="Ross M."/>
            <person name="Shownkeen R."/>
            <person name="Sims S."/>
            <person name="Waterston R.H."/>
            <person name="Wilson R.K."/>
            <person name="Hillier L.W."/>
            <person name="McPherson J.D."/>
            <person name="Marra M.A."/>
            <person name="Mardis E.R."/>
            <person name="Fulton L.A."/>
            <person name="Chinwalla A.T."/>
            <person name="Pepin K.H."/>
            <person name="Gish W.R."/>
            <person name="Chissoe S.L."/>
            <person name="Wendl M.C."/>
            <person name="Delehaunty K.D."/>
            <person name="Miner T.L."/>
            <person name="Delehaunty A."/>
            <person name="Kramer J.B."/>
            <person name="Cook L.L."/>
            <person name="Fulton R.S."/>
            <person name="Johnson D.L."/>
            <person name="Minx P.J."/>
            <person name="Clifton S.W."/>
            <person name="Hawkins T."/>
            <person name="Branscomb E."/>
            <person name="Predki P."/>
            <person name="Richardson P."/>
            <person name="Wenning S."/>
            <person name="Slezak T."/>
            <person name="Doggett N."/>
            <person name="Cheng J.F."/>
            <person name="Olsen A."/>
            <person name="Lucas S."/>
            <person name="Elkin C."/>
            <person name="Uberbacher E."/>
            <person name="Frazier M."/>
            <person name="Gibbs R.A."/>
            <person name="Muzny D.M."/>
            <person name="Scherer S.E."/>
            <person name="Bouck J.B."/>
            <person name="Sodergren E.J."/>
            <person name="Worley K.C."/>
            <person name="Rives C.M."/>
            <person name="Gorrell J.H."/>
            <person name="Metzker M.L."/>
            <person name="Naylor S.L."/>
            <person name="Kucherlapati R.S."/>
            <person name="Nelson D.L."/>
            <person name="Weinstock G.M."/>
            <person name="Sakaki Y."/>
            <person name="Fujiyama A."/>
            <person name="Hattori M."/>
            <person name="Yada T."/>
            <person name="Toyoda A."/>
            <person name="Itoh T."/>
            <person name="Kawagoe C."/>
            <person name="Watanabe H."/>
            <person name="Totoki Y."/>
            <person name="Taylor T."/>
            <person name="Weissenbach J."/>
            <person name="Heilig R."/>
            <person name="Saurin W."/>
            <person name="Artiguenave F."/>
            <person name="Brottier P."/>
            <person name="Bruls T."/>
            <person name="Pelletier E."/>
            <person name="Robert C."/>
            <person name="Wincker P."/>
            <person name="Smith D.R."/>
            <person name="Doucette-Stamm L."/>
            <person name="Rubenfield M."/>
            <person name="Weinstock K."/>
            <person name="Lee H.M."/>
            <person name="Dubois J."/>
            <person name="Rosenthal A."/>
            <person name="Platzer M."/>
            <person name="Nyakatura G."/>
            <person name="Taudien S."/>
            <person name="Rump A."/>
            <person name="Yang H."/>
            <person name="Yu J."/>
            <person name="Wang J."/>
            <person name="Huang G."/>
            <person name="Gu J."/>
            <person name="Hood L."/>
            <person name="Rowen L."/>
            <person name="Madan A."/>
            <person name="Qin S."/>
            <person name="Davis R.W."/>
            <person name="Federspiel N.A."/>
            <person name="Abola A.P."/>
            <person name="Proctor M.J."/>
            <person name="Myers R.M."/>
            <person name="Schmutz J."/>
            <person name="Dickson M."/>
            <person name="Grimwood J."/>
            <person name="Cox D.R."/>
            <person name="Olson M.V."/>
            <person name="Kaul R."/>
            <person name="Raymond C."/>
            <person name="Shimizu N."/>
            <person name="Kawasaki K."/>
            <person name="Minoshima S."/>
            <person name="Evans G.A."/>
            <person name="Athanasiou M."/>
            <person name="Schultz R."/>
            <person name="Roe B.A."/>
            <person name="Chen F."/>
            <person name="Pan H."/>
            <person name="Ramser J."/>
            <person name="Lehrach H."/>
            <person name="Reinhardt R."/>
            <person name="McCombie W.R."/>
            <person name="de la Bastide M."/>
            <person name="Dedhia N."/>
            <person name="Blocker H."/>
            <person name="Hornischer K."/>
            <person name="Nordsiek G."/>
            <person name="Agarwala R."/>
            <person name="Aravind L."/>
            <person name="Bailey J.A."/>
            <person name="Bateman A."/>
            <person name="Batzoglou S."/>
            <person name="Birney E."/>
            <person name="Bork P."/>
            <person name="Brown D.G."/>
            <person name="Burge C.B."/>
            <person name="Cerutti L."/>
            <person name="Chen H.C."/>
            <person name="Church D."/>
            <person name="Clamp M."/>
            <person name="Copley R.R."/>
            <person name="Doerks T."/>
            <person name="Eddy S.R."/>
            <person name="Eichler E.E."/>
            <person name="Furey T.S."/>
            <person name="Galagan J."/>
            <person name="Gilbert J.G."/>
            <person name="Harmon C."/>
            <person name="Hayashizaki Y."/>
            <person name="Haussler D."/>
            <person name="Hermjakob H."/>
            <person name="Hokamp K."/>
            <person name="Jang W."/>
            <person name="Johnson L.S."/>
            <person name="Jones T.A."/>
            <person name="Kasif S."/>
            <person name="Kaspryzk A."/>
            <person name="Kennedy S."/>
            <person name="Kent W.J."/>
            <person name="Kitts P."/>
            <person name="Koonin E.V."/>
            <person name="Korf I."/>
            <person name="Kulp D."/>
            <person name="Lancet D."/>
            <person name="Lowe T.M."/>
            <person name="McLysaght A."/>
            <person name="Mikkelsen T."/>
            <person name="Moran J.V."/>
            <person name="Mulder N."/>
            <person name="Pollara V.J."/>
            <person name="Ponting C.P."/>
            <person name="Schuler G."/>
            <person name="Schultz J."/>
            <person name="Slater G."/>
            <person name="Smit A.F."/>
            <person name="Stupka E."/>
            <person name="Szustakowski J."/>
            <person name="Thierry-Mieg D."/>
            <person name="Thierry-Mieg J."/>
            <person name="Wagner L."/>
            <person name="Wallis J."/>
            <person name="Wheeler R."/>
            <person name="Williams A."/>
            <person name="Wolf Y.I."/>
            <person name="Wolfe K.H."/>
            <person name="Yang S.P."/>
            <person name="Yeh R.F."/>
            <person name="Collins F."/>
            <person name="Guyer M.S."/>
            <person name="Peterson J."/>
            <person name="Felsenfeld A."/>
            <person name="Wetterstrand K.A."/>
            <person name="Patrinos A."/>
            <person name="Morgan M.J."/>
            <person name="de Jong P."/>
            <person name="Catanese J.J."/>
            <person name="Osoegawa K."/>
            <person name="Shizuya H."/>
            <person name="Choi S."/>
            <person name="Chen Y.J."/>
        </authorList>
    </citation>
    <scope>NUCLEOTIDE SEQUENCE [LARGE SCALE GENOMIC DNA]</scope>
</reference>
<protein>
    <submittedName>
        <fullName evidence="7">Solute carrier family 66 member 1</fullName>
    </submittedName>
</protein>
<keyword evidence="2 6" id="KW-0812">Transmembrane</keyword>
<dbReference type="PANTHER" id="PTHR16201">
    <property type="entry name" value="SEVEN TRANSMEMBRANE PROTEIN 1-RELATED"/>
    <property type="match status" value="1"/>
</dbReference>
<accession>E9PJZ6</accession>
<keyword evidence="3 6" id="KW-1133">Transmembrane helix</keyword>
<dbReference type="ExpressionAtlas" id="E9PJZ6">
    <property type="expression patterns" value="baseline and differential"/>
</dbReference>
<dbReference type="VEuPathDB" id="HostDB:ENSG00000040487"/>
<dbReference type="SMR" id="E9PJZ6"/>
<dbReference type="PANTHER" id="PTHR16201:SF36">
    <property type="entry name" value="LYSOSOMAL AMINO ACID TRANSPORTER 1 HOMOLOG"/>
    <property type="match status" value="1"/>
</dbReference>
<evidence type="ECO:0000256" key="2">
    <source>
        <dbReference type="ARBA" id="ARBA00022692"/>
    </source>
</evidence>
<organism evidence="7 8">
    <name type="scientific">Homo sapiens</name>
    <name type="common">Human</name>
    <dbReference type="NCBI Taxonomy" id="9606"/>
    <lineage>
        <taxon>Eukaryota</taxon>
        <taxon>Metazoa</taxon>
        <taxon>Chordata</taxon>
        <taxon>Craniata</taxon>
        <taxon>Vertebrata</taxon>
        <taxon>Euteleostomi</taxon>
        <taxon>Mammalia</taxon>
        <taxon>Eutheria</taxon>
        <taxon>Euarchontoglires</taxon>
        <taxon>Primates</taxon>
        <taxon>Haplorrhini</taxon>
        <taxon>Catarrhini</taxon>
        <taxon>Hominidae</taxon>
        <taxon>Homo</taxon>
    </lineage>
</organism>
<feature type="transmembrane region" description="Helical" evidence="6">
    <location>
        <begin position="37"/>
        <end position="58"/>
    </location>
</feature>
<reference evidence="7 8" key="2">
    <citation type="journal article" date="2004" name="Nature">
        <title>Finishing the euchromatic sequence of the human genome.</title>
        <authorList>
            <consortium name="International Human Genome Sequencing Consortium"/>
        </authorList>
    </citation>
    <scope>NUCLEOTIDE SEQUENCE [LARGE SCALE GENOMIC DNA]</scope>
</reference>
<comment type="similarity">
    <text evidence="5">Belongs to the laat-1 family.</text>
</comment>
<dbReference type="InterPro" id="IPR051415">
    <property type="entry name" value="LAAT-1"/>
</dbReference>
<sequence length="100" mass="11010">MVWKKLGSRNFSSCPSGSIQWIWDVLGECAQDGWDEASVGLGLISILCFAASTFPQFIKAYKTGNMDQALSLWFLLGWIGGDSCNLIGSFLADQLPLQTW</sequence>
<reference evidence="7" key="5">
    <citation type="submission" date="2025-09" db="UniProtKB">
        <authorList>
            <consortium name="Ensembl"/>
        </authorList>
    </citation>
    <scope>IDENTIFICATION</scope>
</reference>
<dbReference type="UCSC" id="uc057cwr.1">
    <property type="organism name" value="human"/>
</dbReference>
<gene>
    <name evidence="7" type="primary">SLC66A1</name>
</gene>
<dbReference type="HGNC" id="HGNC:26001">
    <property type="gene designation" value="SLC66A1"/>
</dbReference>
<dbReference type="GO" id="GO:0016020">
    <property type="term" value="C:membrane"/>
    <property type="evidence" value="ECO:0007669"/>
    <property type="project" value="UniProtKB-SubCell"/>
</dbReference>
<dbReference type="OpenTargets" id="ENSG00000040487"/>
<dbReference type="Pfam" id="PF04193">
    <property type="entry name" value="PQ-loop"/>
    <property type="match status" value="1"/>
</dbReference>
<dbReference type="GeneTree" id="ENSGT00390000003344"/>
<dbReference type="InterPro" id="IPR006603">
    <property type="entry name" value="PQ-loop_rpt"/>
</dbReference>
<evidence type="ECO:0000256" key="5">
    <source>
        <dbReference type="ARBA" id="ARBA00038039"/>
    </source>
</evidence>